<feature type="compositionally biased region" description="Basic and acidic residues" evidence="1">
    <location>
        <begin position="73"/>
        <end position="102"/>
    </location>
</feature>
<feature type="compositionally biased region" description="Low complexity" evidence="1">
    <location>
        <begin position="55"/>
        <end position="72"/>
    </location>
</feature>
<feature type="compositionally biased region" description="Basic and acidic residues" evidence="1">
    <location>
        <begin position="29"/>
        <end position="45"/>
    </location>
</feature>
<feature type="region of interest" description="Disordered" evidence="1">
    <location>
        <begin position="27"/>
        <end position="102"/>
    </location>
</feature>
<dbReference type="EMBL" id="KB300141">
    <property type="protein sequence ID" value="ELU07121.1"/>
    <property type="molecule type" value="Genomic_DNA"/>
</dbReference>
<organism evidence="2">
    <name type="scientific">Capitella teleta</name>
    <name type="common">Polychaete worm</name>
    <dbReference type="NCBI Taxonomy" id="283909"/>
    <lineage>
        <taxon>Eukaryota</taxon>
        <taxon>Metazoa</taxon>
        <taxon>Spiralia</taxon>
        <taxon>Lophotrochozoa</taxon>
        <taxon>Annelida</taxon>
        <taxon>Polychaeta</taxon>
        <taxon>Sedentaria</taxon>
        <taxon>Scolecida</taxon>
        <taxon>Capitellidae</taxon>
        <taxon>Capitella</taxon>
    </lineage>
</organism>
<dbReference type="HOGENOM" id="CLU_2280083_0_0_1"/>
<dbReference type="EMBL" id="AMQN01007175">
    <property type="status" value="NOT_ANNOTATED_CDS"/>
    <property type="molecule type" value="Genomic_DNA"/>
</dbReference>
<reference evidence="4" key="1">
    <citation type="submission" date="2012-12" db="EMBL/GenBank/DDBJ databases">
        <authorList>
            <person name="Hellsten U."/>
            <person name="Grimwood J."/>
            <person name="Chapman J.A."/>
            <person name="Shapiro H."/>
            <person name="Aerts A."/>
            <person name="Otillar R.P."/>
            <person name="Terry A.Y."/>
            <person name="Boore J.L."/>
            <person name="Simakov O."/>
            <person name="Marletaz F."/>
            <person name="Cho S.-J."/>
            <person name="Edsinger-Gonzales E."/>
            <person name="Havlak P."/>
            <person name="Kuo D.-H."/>
            <person name="Larsson T."/>
            <person name="Lv J."/>
            <person name="Arendt D."/>
            <person name="Savage R."/>
            <person name="Osoegawa K."/>
            <person name="de Jong P."/>
            <person name="Lindberg D.R."/>
            <person name="Seaver E.C."/>
            <person name="Weisblat D.A."/>
            <person name="Putnam N.H."/>
            <person name="Grigoriev I.V."/>
            <person name="Rokhsar D.S."/>
        </authorList>
    </citation>
    <scope>NUCLEOTIDE SEQUENCE</scope>
    <source>
        <strain evidence="4">I ESC-2004</strain>
    </source>
</reference>
<evidence type="ECO:0000313" key="4">
    <source>
        <dbReference type="Proteomes" id="UP000014760"/>
    </source>
</evidence>
<gene>
    <name evidence="2" type="ORF">CAPTEDRAFT_189018</name>
</gene>
<reference evidence="2 4" key="2">
    <citation type="journal article" date="2013" name="Nature">
        <title>Insights into bilaterian evolution from three spiralian genomes.</title>
        <authorList>
            <person name="Simakov O."/>
            <person name="Marletaz F."/>
            <person name="Cho S.J."/>
            <person name="Edsinger-Gonzales E."/>
            <person name="Havlak P."/>
            <person name="Hellsten U."/>
            <person name="Kuo D.H."/>
            <person name="Larsson T."/>
            <person name="Lv J."/>
            <person name="Arendt D."/>
            <person name="Savage R."/>
            <person name="Osoegawa K."/>
            <person name="de Jong P."/>
            <person name="Grimwood J."/>
            <person name="Chapman J.A."/>
            <person name="Shapiro H."/>
            <person name="Aerts A."/>
            <person name="Otillar R.P."/>
            <person name="Terry A.Y."/>
            <person name="Boore J.L."/>
            <person name="Grigoriev I.V."/>
            <person name="Lindberg D.R."/>
            <person name="Seaver E.C."/>
            <person name="Weisblat D.A."/>
            <person name="Putnam N.H."/>
            <person name="Rokhsar D.S."/>
        </authorList>
    </citation>
    <scope>NUCLEOTIDE SEQUENCE</scope>
    <source>
        <strain evidence="2 4">I ESC-2004</strain>
    </source>
</reference>
<evidence type="ECO:0000313" key="3">
    <source>
        <dbReference type="EnsemblMetazoa" id="CapteP189018"/>
    </source>
</evidence>
<accession>R7UUS5</accession>
<dbReference type="Proteomes" id="UP000014760">
    <property type="component" value="Unassembled WGS sequence"/>
</dbReference>
<protein>
    <submittedName>
        <fullName evidence="2 3">Uncharacterized protein</fullName>
    </submittedName>
</protein>
<evidence type="ECO:0000256" key="1">
    <source>
        <dbReference type="SAM" id="MobiDB-lite"/>
    </source>
</evidence>
<name>R7UUS5_CAPTE</name>
<proteinExistence type="predicted"/>
<sequence>MKRVGNPFSLHERLFEMNTMHAVITSQLRDQHDNRGEHDYWERRAGRGGRGRGGRFSSSYRGRGSSFRGRTGSFRDSKKEDTQWKHDKFKELEEEKPSSTTK</sequence>
<dbReference type="AlphaFoldDB" id="R7UUS5"/>
<reference evidence="3" key="3">
    <citation type="submission" date="2015-06" db="UniProtKB">
        <authorList>
            <consortium name="EnsemblMetazoa"/>
        </authorList>
    </citation>
    <scope>IDENTIFICATION</scope>
</reference>
<evidence type="ECO:0000313" key="2">
    <source>
        <dbReference type="EMBL" id="ELU07121.1"/>
    </source>
</evidence>
<keyword evidence="4" id="KW-1185">Reference proteome</keyword>
<dbReference type="EnsemblMetazoa" id="CapteT189018">
    <property type="protein sequence ID" value="CapteP189018"/>
    <property type="gene ID" value="CapteG189018"/>
</dbReference>